<sequence length="145" mass="16814">MDQLYDRQIRALQPELNSYLQGLRINILGDFFLAQEICKHFVLLGVREIGFQGDLPYQLTSKTIINKFCDNPDFIINCSGSIIEVAQDNILNVFVLDNKLIVSKTEAYITDTSYIQSNIVGAVFHYWFIHFLKTDKTKNRYEINL</sequence>
<reference evidence="1 2" key="1">
    <citation type="journal article" date="2014" name="PLoS Genet.">
        <title>The Genome of Spironucleus salmonicida Highlights a Fish Pathogen Adapted to Fluctuating Environments.</title>
        <authorList>
            <person name="Xu F."/>
            <person name="Jerlstrom-Hultqvist J."/>
            <person name="Einarsson E."/>
            <person name="Astvaldsson A."/>
            <person name="Svard S.G."/>
            <person name="Andersson J.O."/>
        </authorList>
    </citation>
    <scope>NUCLEOTIDE SEQUENCE</scope>
    <source>
        <strain evidence="2">ATCC 50377</strain>
    </source>
</reference>
<name>V6LXA2_9EUKA</name>
<dbReference type="InterPro" id="IPR035985">
    <property type="entry name" value="Ubiquitin-activating_enz"/>
</dbReference>
<dbReference type="EMBL" id="AUWU02000007">
    <property type="protein sequence ID" value="KAH0570508.1"/>
    <property type="molecule type" value="Genomic_DNA"/>
</dbReference>
<gene>
    <name evidence="1" type="ORF">SS50377_10478</name>
    <name evidence="2" type="ORF">SS50377_26788</name>
</gene>
<accession>V6LXA2</accession>
<dbReference type="VEuPathDB" id="GiardiaDB:SS50377_26788"/>
<dbReference type="SUPFAM" id="SSF69572">
    <property type="entry name" value="Activating enzymes of the ubiquitin-like proteins"/>
    <property type="match status" value="1"/>
</dbReference>
<dbReference type="Proteomes" id="UP000018208">
    <property type="component" value="Unassembled WGS sequence"/>
</dbReference>
<reference evidence="2" key="2">
    <citation type="submission" date="2020-12" db="EMBL/GenBank/DDBJ databases">
        <title>New Spironucleus salmonicida genome in near-complete chromosomes.</title>
        <authorList>
            <person name="Xu F."/>
            <person name="Kurt Z."/>
            <person name="Jimenez-Gonzalez A."/>
            <person name="Astvaldsson A."/>
            <person name="Andersson J.O."/>
            <person name="Svard S.G."/>
        </authorList>
    </citation>
    <scope>NUCLEOTIDE SEQUENCE</scope>
    <source>
        <strain evidence="2">ATCC 50377</strain>
    </source>
</reference>
<dbReference type="OrthoDB" id="10252231at2759"/>
<evidence type="ECO:0000313" key="1">
    <source>
        <dbReference type="EMBL" id="EST49257.1"/>
    </source>
</evidence>
<dbReference type="AlphaFoldDB" id="V6LXA2"/>
<dbReference type="GO" id="GO:0008641">
    <property type="term" value="F:ubiquitin-like modifier activating enzyme activity"/>
    <property type="evidence" value="ECO:0007669"/>
    <property type="project" value="InterPro"/>
</dbReference>
<keyword evidence="3" id="KW-1185">Reference proteome</keyword>
<dbReference type="EMBL" id="KI545953">
    <property type="protein sequence ID" value="EST49257.1"/>
    <property type="molecule type" value="Genomic_DNA"/>
</dbReference>
<evidence type="ECO:0000313" key="2">
    <source>
        <dbReference type="EMBL" id="KAH0570508.1"/>
    </source>
</evidence>
<proteinExistence type="predicted"/>
<evidence type="ECO:0000313" key="3">
    <source>
        <dbReference type="Proteomes" id="UP000018208"/>
    </source>
</evidence>
<protein>
    <submittedName>
        <fullName evidence="1">Uncharacterized protein</fullName>
    </submittedName>
</protein>
<organism evidence="1">
    <name type="scientific">Spironucleus salmonicida</name>
    <dbReference type="NCBI Taxonomy" id="348837"/>
    <lineage>
        <taxon>Eukaryota</taxon>
        <taxon>Metamonada</taxon>
        <taxon>Diplomonadida</taxon>
        <taxon>Hexamitidae</taxon>
        <taxon>Hexamitinae</taxon>
        <taxon>Spironucleus</taxon>
    </lineage>
</organism>